<dbReference type="EMBL" id="MU853624">
    <property type="protein sequence ID" value="KAK4140722.1"/>
    <property type="molecule type" value="Genomic_DNA"/>
</dbReference>
<keyword evidence="3" id="KW-1185">Reference proteome</keyword>
<keyword evidence="1" id="KW-0472">Membrane</keyword>
<organism evidence="2 3">
    <name type="scientific">Dichotomopilus funicola</name>
    <dbReference type="NCBI Taxonomy" id="1934379"/>
    <lineage>
        <taxon>Eukaryota</taxon>
        <taxon>Fungi</taxon>
        <taxon>Dikarya</taxon>
        <taxon>Ascomycota</taxon>
        <taxon>Pezizomycotina</taxon>
        <taxon>Sordariomycetes</taxon>
        <taxon>Sordariomycetidae</taxon>
        <taxon>Sordariales</taxon>
        <taxon>Chaetomiaceae</taxon>
        <taxon>Dichotomopilus</taxon>
    </lineage>
</organism>
<proteinExistence type="predicted"/>
<reference evidence="2" key="2">
    <citation type="submission" date="2023-05" db="EMBL/GenBank/DDBJ databases">
        <authorList>
            <consortium name="Lawrence Berkeley National Laboratory"/>
            <person name="Steindorff A."/>
            <person name="Hensen N."/>
            <person name="Bonometti L."/>
            <person name="Westerberg I."/>
            <person name="Brannstrom I.O."/>
            <person name="Guillou S."/>
            <person name="Cros-Aarteil S."/>
            <person name="Calhoun S."/>
            <person name="Haridas S."/>
            <person name="Kuo A."/>
            <person name="Mondo S."/>
            <person name="Pangilinan J."/>
            <person name="Riley R."/>
            <person name="Labutti K."/>
            <person name="Andreopoulos B."/>
            <person name="Lipzen A."/>
            <person name="Chen C."/>
            <person name="Yanf M."/>
            <person name="Daum C."/>
            <person name="Ng V."/>
            <person name="Clum A."/>
            <person name="Ohm R."/>
            <person name="Martin F."/>
            <person name="Silar P."/>
            <person name="Natvig D."/>
            <person name="Lalanne C."/>
            <person name="Gautier V."/>
            <person name="Ament-Velasquez S.L."/>
            <person name="Kruys A."/>
            <person name="Hutchinson M.I."/>
            <person name="Powell A.J."/>
            <person name="Barry K."/>
            <person name="Miller A.N."/>
            <person name="Grigoriev I.V."/>
            <person name="Debuchy R."/>
            <person name="Gladieux P."/>
            <person name="Thoren M.H."/>
            <person name="Johannesson H."/>
        </authorList>
    </citation>
    <scope>NUCLEOTIDE SEQUENCE</scope>
    <source>
        <strain evidence="2">CBS 141.50</strain>
    </source>
</reference>
<gene>
    <name evidence="2" type="ORF">C8A04DRAFT_31699</name>
</gene>
<reference evidence="2" key="1">
    <citation type="journal article" date="2023" name="Mol. Phylogenet. Evol.">
        <title>Genome-scale phylogeny and comparative genomics of the fungal order Sordariales.</title>
        <authorList>
            <person name="Hensen N."/>
            <person name="Bonometti L."/>
            <person name="Westerberg I."/>
            <person name="Brannstrom I.O."/>
            <person name="Guillou S."/>
            <person name="Cros-Aarteil S."/>
            <person name="Calhoun S."/>
            <person name="Haridas S."/>
            <person name="Kuo A."/>
            <person name="Mondo S."/>
            <person name="Pangilinan J."/>
            <person name="Riley R."/>
            <person name="LaButti K."/>
            <person name="Andreopoulos B."/>
            <person name="Lipzen A."/>
            <person name="Chen C."/>
            <person name="Yan M."/>
            <person name="Daum C."/>
            <person name="Ng V."/>
            <person name="Clum A."/>
            <person name="Steindorff A."/>
            <person name="Ohm R.A."/>
            <person name="Martin F."/>
            <person name="Silar P."/>
            <person name="Natvig D.O."/>
            <person name="Lalanne C."/>
            <person name="Gautier V."/>
            <person name="Ament-Velasquez S.L."/>
            <person name="Kruys A."/>
            <person name="Hutchinson M.I."/>
            <person name="Powell A.J."/>
            <person name="Barry K."/>
            <person name="Miller A.N."/>
            <person name="Grigoriev I.V."/>
            <person name="Debuchy R."/>
            <person name="Gladieux P."/>
            <person name="Hiltunen Thoren M."/>
            <person name="Johannesson H."/>
        </authorList>
    </citation>
    <scope>NUCLEOTIDE SEQUENCE</scope>
    <source>
        <strain evidence="2">CBS 141.50</strain>
    </source>
</reference>
<name>A0AAN6ZJG6_9PEZI</name>
<protein>
    <submittedName>
        <fullName evidence="2">Uncharacterized protein</fullName>
    </submittedName>
</protein>
<feature type="transmembrane region" description="Helical" evidence="1">
    <location>
        <begin position="42"/>
        <end position="63"/>
    </location>
</feature>
<dbReference type="Proteomes" id="UP001302676">
    <property type="component" value="Unassembled WGS sequence"/>
</dbReference>
<dbReference type="GeneID" id="87818455"/>
<keyword evidence="1" id="KW-0812">Transmembrane</keyword>
<dbReference type="RefSeq" id="XP_062634093.1">
    <property type="nucleotide sequence ID" value="XM_062781842.1"/>
</dbReference>
<accession>A0AAN6ZJG6</accession>
<evidence type="ECO:0000313" key="2">
    <source>
        <dbReference type="EMBL" id="KAK4140722.1"/>
    </source>
</evidence>
<sequence>MVPRTRRQSKRPPSPPPFCPPPFCPPPFCPPPSRLRAFASRIAWAVVALLVVVLGTSIARWLVRGAKTVEPAIPHRPPAATSDDMQAVCNAHGRLRMLAKYPQDHITAFELLDLDPGKRPFLPPEKSRWPANGWYQEVKQMVDKRHTELLEQASHQGDYGEGLNKNYAAAVTISANPAAGGRSPARAIQGKDRACVWPHVQEFYRELCRDTWPSTGMAALGKDDTLFNKACL</sequence>
<evidence type="ECO:0000313" key="3">
    <source>
        <dbReference type="Proteomes" id="UP001302676"/>
    </source>
</evidence>
<keyword evidence="1" id="KW-1133">Transmembrane helix</keyword>
<evidence type="ECO:0000256" key="1">
    <source>
        <dbReference type="SAM" id="Phobius"/>
    </source>
</evidence>
<comment type="caution">
    <text evidence="2">The sequence shown here is derived from an EMBL/GenBank/DDBJ whole genome shotgun (WGS) entry which is preliminary data.</text>
</comment>
<dbReference type="AlphaFoldDB" id="A0AAN6ZJG6"/>